<dbReference type="Proteomes" id="UP000626109">
    <property type="component" value="Unassembled WGS sequence"/>
</dbReference>
<comment type="caution">
    <text evidence="1">The sequence shown here is derived from an EMBL/GenBank/DDBJ whole genome shotgun (WGS) entry which is preliminary data.</text>
</comment>
<protein>
    <submittedName>
        <fullName evidence="1">Uncharacterized protein</fullName>
    </submittedName>
</protein>
<evidence type="ECO:0000313" key="1">
    <source>
        <dbReference type="EMBL" id="CAE8697404.1"/>
    </source>
</evidence>
<evidence type="ECO:0000313" key="2">
    <source>
        <dbReference type="Proteomes" id="UP000626109"/>
    </source>
</evidence>
<name>A0A813KBF7_POLGL</name>
<dbReference type="EMBL" id="CAJNNW010028734">
    <property type="protein sequence ID" value="CAE8697404.1"/>
    <property type="molecule type" value="Genomic_DNA"/>
</dbReference>
<reference evidence="1" key="1">
    <citation type="submission" date="2021-02" db="EMBL/GenBank/DDBJ databases">
        <authorList>
            <person name="Dougan E. K."/>
            <person name="Rhodes N."/>
            <person name="Thang M."/>
            <person name="Chan C."/>
        </authorList>
    </citation>
    <scope>NUCLEOTIDE SEQUENCE</scope>
</reference>
<sequence length="192" mass="19403">MASMQSSRASMLLEGIASAPGRHSMSRILPQASSAACGSSSRGTAVAPSAVAVAALSPTAAVRGVNAVPSTAGASSSTVGRRDVAGNRIIARRAEEAEPSPAPPSEPLVVKNSPPLVRYVVKGDSCVEQKEDTLQPVTVPALVAAAMAAVKEAAGRDAYLRNRAALQGEGFGSHAAAPLAERGSVPNGQRHF</sequence>
<gene>
    <name evidence="1" type="ORF">PGLA2088_LOCUS30293</name>
</gene>
<dbReference type="AlphaFoldDB" id="A0A813KBF7"/>
<organism evidence="1 2">
    <name type="scientific">Polarella glacialis</name>
    <name type="common">Dinoflagellate</name>
    <dbReference type="NCBI Taxonomy" id="89957"/>
    <lineage>
        <taxon>Eukaryota</taxon>
        <taxon>Sar</taxon>
        <taxon>Alveolata</taxon>
        <taxon>Dinophyceae</taxon>
        <taxon>Suessiales</taxon>
        <taxon>Suessiaceae</taxon>
        <taxon>Polarella</taxon>
    </lineage>
</organism>
<proteinExistence type="predicted"/>
<accession>A0A813KBF7</accession>